<dbReference type="InterPro" id="IPR051917">
    <property type="entry name" value="Transposase-Integrase"/>
</dbReference>
<dbReference type="InterPro" id="IPR001584">
    <property type="entry name" value="Integrase_cat-core"/>
</dbReference>
<dbReference type="GO" id="GO:0006310">
    <property type="term" value="P:DNA recombination"/>
    <property type="evidence" value="ECO:0007669"/>
    <property type="project" value="UniProtKB-KW"/>
</dbReference>
<dbReference type="Pfam" id="PF00665">
    <property type="entry name" value="rve"/>
    <property type="match status" value="1"/>
</dbReference>
<dbReference type="GO" id="GO:0015074">
    <property type="term" value="P:DNA integration"/>
    <property type="evidence" value="ECO:0007669"/>
    <property type="project" value="InterPro"/>
</dbReference>
<dbReference type="GO" id="GO:0032196">
    <property type="term" value="P:transposition"/>
    <property type="evidence" value="ECO:0007669"/>
    <property type="project" value="TreeGrafter"/>
</dbReference>
<keyword evidence="1" id="KW-0233">DNA recombination</keyword>
<proteinExistence type="predicted"/>
<feature type="domain" description="Integrase catalytic" evidence="2">
    <location>
        <begin position="219"/>
        <end position="381"/>
    </location>
</feature>
<dbReference type="Proteomes" id="UP000326464">
    <property type="component" value="Unassembled WGS sequence"/>
</dbReference>
<sequence>MVEVRVEFTEEQQQAIWEGWRNGESFRQVGDRVGQPAHVVQYFLRGYGGIKPSVSRRNCRHLTHQEREEISRGVATGWSIRRISAELGRSHSSISRELARNGGRAAYRATVAEQAAHVRMKRPKLNRLKQRPALLQVVKAKLILGWSPEQIAAWLKLTYPEDSVMRLSHEGIYRSIYYVYRRELDRGMSQHLRSGSTIRRPRKAKQSLGRGRLKNMVPITARPASIEDRVEVGHWEGDLVMGKRPSAVATLVERTTRAVKVVHLPDGYKAEAVRIALTQAFKAIPEPLRRSLTWDRGREMAEHQQLATDLRMNVYFCAPRSPWQRGTNENTNRMLRQYLTKGSDLRRFTAKDLDDIANLINDRPRQVLKWASSNELYQAHITTFDQPAIPSRPQVVH</sequence>
<keyword evidence="4" id="KW-1185">Reference proteome</keyword>
<dbReference type="SUPFAM" id="SSF53098">
    <property type="entry name" value="Ribonuclease H-like"/>
    <property type="match status" value="1"/>
</dbReference>
<dbReference type="PANTHER" id="PTHR10948">
    <property type="entry name" value="TRANSPOSASE"/>
    <property type="match status" value="1"/>
</dbReference>
<dbReference type="GO" id="GO:0003676">
    <property type="term" value="F:nucleic acid binding"/>
    <property type="evidence" value="ECO:0007669"/>
    <property type="project" value="InterPro"/>
</dbReference>
<gene>
    <name evidence="3" type="ORF">FNH21_16645</name>
</gene>
<protein>
    <submittedName>
        <fullName evidence="3">IS30 family transposase</fullName>
    </submittedName>
</protein>
<dbReference type="PANTHER" id="PTHR10948:SF23">
    <property type="entry name" value="TRANSPOSASE INSI FOR INSERTION SEQUENCE ELEMENT IS30A-RELATED"/>
    <property type="match status" value="1"/>
</dbReference>
<dbReference type="InterPro" id="IPR036397">
    <property type="entry name" value="RNaseH_sf"/>
</dbReference>
<dbReference type="Pfam" id="PF13936">
    <property type="entry name" value="HTH_38"/>
    <property type="match status" value="1"/>
</dbReference>
<dbReference type="AlphaFoldDB" id="A0A7X1NSX4"/>
<dbReference type="GO" id="GO:0004803">
    <property type="term" value="F:transposase activity"/>
    <property type="evidence" value="ECO:0007669"/>
    <property type="project" value="TreeGrafter"/>
</dbReference>
<comment type="caution">
    <text evidence="3">The sequence shown here is derived from an EMBL/GenBank/DDBJ whole genome shotgun (WGS) entry which is preliminary data.</text>
</comment>
<dbReference type="GO" id="GO:0005829">
    <property type="term" value="C:cytosol"/>
    <property type="evidence" value="ECO:0007669"/>
    <property type="project" value="TreeGrafter"/>
</dbReference>
<evidence type="ECO:0000256" key="1">
    <source>
        <dbReference type="ARBA" id="ARBA00023172"/>
    </source>
</evidence>
<name>A0A7X1NSX4_9MICC</name>
<accession>A0A7X1NSX4</accession>
<evidence type="ECO:0000313" key="3">
    <source>
        <dbReference type="EMBL" id="MPY12319.1"/>
    </source>
</evidence>
<dbReference type="Gene3D" id="1.10.10.60">
    <property type="entry name" value="Homeodomain-like"/>
    <property type="match status" value="1"/>
</dbReference>
<organism evidence="3 4">
    <name type="scientific">Arthrobacter bussei</name>
    <dbReference type="NCBI Taxonomy" id="2594179"/>
    <lineage>
        <taxon>Bacteria</taxon>
        <taxon>Bacillati</taxon>
        <taxon>Actinomycetota</taxon>
        <taxon>Actinomycetes</taxon>
        <taxon>Micrococcales</taxon>
        <taxon>Micrococcaceae</taxon>
        <taxon>Arthrobacter</taxon>
    </lineage>
</organism>
<dbReference type="InterPro" id="IPR025246">
    <property type="entry name" value="IS30-like_HTH"/>
</dbReference>
<evidence type="ECO:0000313" key="4">
    <source>
        <dbReference type="Proteomes" id="UP000326464"/>
    </source>
</evidence>
<dbReference type="InterPro" id="IPR053392">
    <property type="entry name" value="Transposase_IS30-like"/>
</dbReference>
<dbReference type="Gene3D" id="3.30.420.10">
    <property type="entry name" value="Ribonuclease H-like superfamily/Ribonuclease H"/>
    <property type="match status" value="1"/>
</dbReference>
<dbReference type="NCBIfam" id="NF033563">
    <property type="entry name" value="transpos_IS30"/>
    <property type="match status" value="1"/>
</dbReference>
<dbReference type="PROSITE" id="PS50994">
    <property type="entry name" value="INTEGRASE"/>
    <property type="match status" value="1"/>
</dbReference>
<dbReference type="InterPro" id="IPR012337">
    <property type="entry name" value="RNaseH-like_sf"/>
</dbReference>
<dbReference type="EMBL" id="VJXX01000014">
    <property type="protein sequence ID" value="MPY12319.1"/>
    <property type="molecule type" value="Genomic_DNA"/>
</dbReference>
<reference evidence="4" key="1">
    <citation type="submission" date="2019-07" db="EMBL/GenBank/DDBJ databases">
        <title>Arthrobacter KR32 sp. nov., isolated from mountain cheese made of cows milk.</title>
        <authorList>
            <person name="Flegler A."/>
        </authorList>
    </citation>
    <scope>NUCLEOTIDE SEQUENCE [LARGE SCALE GENOMIC DNA]</scope>
    <source>
        <strain evidence="4">KR32</strain>
    </source>
</reference>
<evidence type="ECO:0000259" key="2">
    <source>
        <dbReference type="PROSITE" id="PS50994"/>
    </source>
</evidence>